<keyword evidence="2" id="KW-1185">Reference proteome</keyword>
<organism evidence="1 2">
    <name type="scientific">Racocetra persica</name>
    <dbReference type="NCBI Taxonomy" id="160502"/>
    <lineage>
        <taxon>Eukaryota</taxon>
        <taxon>Fungi</taxon>
        <taxon>Fungi incertae sedis</taxon>
        <taxon>Mucoromycota</taxon>
        <taxon>Glomeromycotina</taxon>
        <taxon>Glomeromycetes</taxon>
        <taxon>Diversisporales</taxon>
        <taxon>Gigasporaceae</taxon>
        <taxon>Racocetra</taxon>
    </lineage>
</organism>
<dbReference type="Proteomes" id="UP000789920">
    <property type="component" value="Unassembled WGS sequence"/>
</dbReference>
<gene>
    <name evidence="1" type="ORF">RPERSI_LOCUS27637</name>
</gene>
<proteinExistence type="predicted"/>
<comment type="caution">
    <text evidence="1">The sequence shown here is derived from an EMBL/GenBank/DDBJ whole genome shotgun (WGS) entry which is preliminary data.</text>
</comment>
<protein>
    <submittedName>
        <fullName evidence="1">25432_t:CDS:1</fullName>
    </submittedName>
</protein>
<feature type="non-terminal residue" evidence="1">
    <location>
        <position position="1"/>
    </location>
</feature>
<evidence type="ECO:0000313" key="2">
    <source>
        <dbReference type="Proteomes" id="UP000789920"/>
    </source>
</evidence>
<sequence>LVKASKSFANTFSNITVMISQDDKAKVNIGILAVEHIFQTIQLLAKPVEVEDYDFPIG</sequence>
<name>A0ACA9S6R9_9GLOM</name>
<accession>A0ACA9S6R9</accession>
<dbReference type="EMBL" id="CAJVQC010098210">
    <property type="protein sequence ID" value="CAG8829942.1"/>
    <property type="molecule type" value="Genomic_DNA"/>
</dbReference>
<feature type="non-terminal residue" evidence="1">
    <location>
        <position position="58"/>
    </location>
</feature>
<evidence type="ECO:0000313" key="1">
    <source>
        <dbReference type="EMBL" id="CAG8829942.1"/>
    </source>
</evidence>
<reference evidence="1" key="1">
    <citation type="submission" date="2021-06" db="EMBL/GenBank/DDBJ databases">
        <authorList>
            <person name="Kallberg Y."/>
            <person name="Tangrot J."/>
            <person name="Rosling A."/>
        </authorList>
    </citation>
    <scope>NUCLEOTIDE SEQUENCE</scope>
    <source>
        <strain evidence="1">MA461A</strain>
    </source>
</reference>